<feature type="chain" id="PRO_5017367117" evidence="8">
    <location>
        <begin position="25"/>
        <end position="870"/>
    </location>
</feature>
<sequence>MMKTDYMKTMLLLFLFYLSAKVHAQPDSIEIRLKNSTNSIEDILNAVQKQTDYSFIYKTSDIATDREVQLSSGKISLSQLLKEVFPESMFTVDIESHSIIIKRKKGNSSKTEHKGTYTVNGYVTSSQTGEALVGATVAIPGTYKGTVTNAYGFYSLTLENTEKQLTASNMGYKSQKVVVVQTEDQTLNIELEEKAITINEIEITAEDNTRALRSVNMNTKRLTALDIKQVPTLAGESDLIKTVQLLPGVSTKGEGATSFNVRGGAAGQNLILLDEATVYNPSHLMGFFSVFNSDAINSLTFYRNDFPANYGSRLSSVLDIQMKEGNMERFSVSGGVGTVSSRLMLEGPLAKDKSSFLITGRRTYADLAFKLSADEYTRKSKLYFYDFNLKTNYKFNDRNRLFLSGYFGQDAIKITPLNYHIFWGNATGTLRWNHIFNSRLFSNTTLIYSNYNYEINFPRATSPVNWEAGVTDLKAKVDFTWYPNSNNTIKFGIQSSFKKLNPGKPFDKNSVFKEVPQANTNLNSFYVSNEQRVMQKLTLSYGLRWNLYHLLAPYEELNFNGNEVTSTQHNQGIVTTKFGLEPRLGLSYLTGKNASLKFNFTRTLQYLHLLSNSATSFSVLDVWYPTNNNIAPASSTNFSMGWFLKFAQNRYRFSSEVYYRKLNNQLEYADHSLLTMNRNVEKLLKPGKGEAYGLELSLEKNSGRLNGAVSYSYSRIFYKIPGINNGKRYPAAHDQPHRITFNGSYQLSRRSSFSANWIYSSGYATTLPVETFVFDKYIVPVYGEKNSDRIPDYHRLDLAFTLKNKEKPNRNWEGSWVFSLYNAYGRLNALTVFVGPQMQDINVVQDPNKIAYQKFSLFSVLPSVTYNFKF</sequence>
<evidence type="ECO:0000256" key="4">
    <source>
        <dbReference type="ARBA" id="ARBA00022692"/>
    </source>
</evidence>
<gene>
    <name evidence="10" type="ORF">D1164_16070</name>
</gene>
<evidence type="ECO:0000256" key="7">
    <source>
        <dbReference type="PROSITE-ProRule" id="PRU01360"/>
    </source>
</evidence>
<dbReference type="Pfam" id="PF07715">
    <property type="entry name" value="Plug"/>
    <property type="match status" value="1"/>
</dbReference>
<evidence type="ECO:0000313" key="10">
    <source>
        <dbReference type="EMBL" id="RIH64081.1"/>
    </source>
</evidence>
<dbReference type="SUPFAM" id="SSF49464">
    <property type="entry name" value="Carboxypeptidase regulatory domain-like"/>
    <property type="match status" value="1"/>
</dbReference>
<dbReference type="InterPro" id="IPR012910">
    <property type="entry name" value="Plug_dom"/>
</dbReference>
<keyword evidence="2 7" id="KW-0813">Transport</keyword>
<dbReference type="EMBL" id="QWET01000013">
    <property type="protein sequence ID" value="RIH64081.1"/>
    <property type="molecule type" value="Genomic_DNA"/>
</dbReference>
<keyword evidence="5 7" id="KW-0472">Membrane</keyword>
<dbReference type="InterPro" id="IPR037066">
    <property type="entry name" value="Plug_dom_sf"/>
</dbReference>
<comment type="similarity">
    <text evidence="7">Belongs to the TonB-dependent receptor family.</text>
</comment>
<comment type="subcellular location">
    <subcellularLocation>
        <location evidence="1 7">Cell outer membrane</location>
        <topology evidence="1 7">Multi-pass membrane protein</topology>
    </subcellularLocation>
</comment>
<dbReference type="Proteomes" id="UP000266441">
    <property type="component" value="Unassembled WGS sequence"/>
</dbReference>
<accession>A0A399D0A0</accession>
<feature type="domain" description="TonB-dependent receptor plug" evidence="9">
    <location>
        <begin position="233"/>
        <end position="313"/>
    </location>
</feature>
<dbReference type="Gene3D" id="2.170.130.10">
    <property type="entry name" value="TonB-dependent receptor, plug domain"/>
    <property type="match status" value="1"/>
</dbReference>
<keyword evidence="3 7" id="KW-1134">Transmembrane beta strand</keyword>
<evidence type="ECO:0000256" key="2">
    <source>
        <dbReference type="ARBA" id="ARBA00022448"/>
    </source>
</evidence>
<protein>
    <submittedName>
        <fullName evidence="10">TonB-dependent receptor</fullName>
    </submittedName>
</protein>
<dbReference type="InterPro" id="IPR036942">
    <property type="entry name" value="Beta-barrel_TonB_sf"/>
</dbReference>
<keyword evidence="11" id="KW-1185">Reference proteome</keyword>
<dbReference type="InterPro" id="IPR008969">
    <property type="entry name" value="CarboxyPept-like_regulatory"/>
</dbReference>
<keyword evidence="10" id="KW-0675">Receptor</keyword>
<dbReference type="AlphaFoldDB" id="A0A399D0A0"/>
<evidence type="ECO:0000256" key="8">
    <source>
        <dbReference type="SAM" id="SignalP"/>
    </source>
</evidence>
<evidence type="ECO:0000256" key="5">
    <source>
        <dbReference type="ARBA" id="ARBA00023136"/>
    </source>
</evidence>
<keyword evidence="6 7" id="KW-0998">Cell outer membrane</keyword>
<dbReference type="PROSITE" id="PS52016">
    <property type="entry name" value="TONB_DEPENDENT_REC_3"/>
    <property type="match status" value="1"/>
</dbReference>
<proteinExistence type="inferred from homology"/>
<reference evidence="10 11" key="1">
    <citation type="journal article" date="2015" name="Int. J. Syst. Evol. Microbiol.">
        <title>Mariniphaga sediminis sp. nov., isolated from coastal sediment.</title>
        <authorList>
            <person name="Wang F.Q."/>
            <person name="Shen Q.Y."/>
            <person name="Chen G.J."/>
            <person name="Du Z.J."/>
        </authorList>
    </citation>
    <scope>NUCLEOTIDE SEQUENCE [LARGE SCALE GENOMIC DNA]</scope>
    <source>
        <strain evidence="10 11">SY21</strain>
    </source>
</reference>
<dbReference type="OrthoDB" id="9803050at2"/>
<dbReference type="Gene3D" id="2.40.170.20">
    <property type="entry name" value="TonB-dependent receptor, beta-barrel domain"/>
    <property type="match status" value="1"/>
</dbReference>
<keyword evidence="8" id="KW-0732">Signal</keyword>
<evidence type="ECO:0000256" key="1">
    <source>
        <dbReference type="ARBA" id="ARBA00004571"/>
    </source>
</evidence>
<evidence type="ECO:0000313" key="11">
    <source>
        <dbReference type="Proteomes" id="UP000266441"/>
    </source>
</evidence>
<dbReference type="RefSeq" id="WP_119350913.1">
    <property type="nucleotide sequence ID" value="NZ_QWET01000013.1"/>
</dbReference>
<dbReference type="SUPFAM" id="SSF56935">
    <property type="entry name" value="Porins"/>
    <property type="match status" value="1"/>
</dbReference>
<keyword evidence="4 7" id="KW-0812">Transmembrane</keyword>
<evidence type="ECO:0000259" key="9">
    <source>
        <dbReference type="Pfam" id="PF07715"/>
    </source>
</evidence>
<dbReference type="Pfam" id="PF13715">
    <property type="entry name" value="CarbopepD_reg_2"/>
    <property type="match status" value="1"/>
</dbReference>
<name>A0A399D0A0_9BACT</name>
<dbReference type="GO" id="GO:0009279">
    <property type="term" value="C:cell outer membrane"/>
    <property type="evidence" value="ECO:0007669"/>
    <property type="project" value="UniProtKB-SubCell"/>
</dbReference>
<organism evidence="10 11">
    <name type="scientific">Mariniphaga sediminis</name>
    <dbReference type="NCBI Taxonomy" id="1628158"/>
    <lineage>
        <taxon>Bacteria</taxon>
        <taxon>Pseudomonadati</taxon>
        <taxon>Bacteroidota</taxon>
        <taxon>Bacteroidia</taxon>
        <taxon>Marinilabiliales</taxon>
        <taxon>Prolixibacteraceae</taxon>
        <taxon>Mariniphaga</taxon>
    </lineage>
</organism>
<dbReference type="InterPro" id="IPR039426">
    <property type="entry name" value="TonB-dep_rcpt-like"/>
</dbReference>
<evidence type="ECO:0000256" key="3">
    <source>
        <dbReference type="ARBA" id="ARBA00022452"/>
    </source>
</evidence>
<feature type="signal peptide" evidence="8">
    <location>
        <begin position="1"/>
        <end position="24"/>
    </location>
</feature>
<dbReference type="Gene3D" id="2.60.40.1120">
    <property type="entry name" value="Carboxypeptidase-like, regulatory domain"/>
    <property type="match status" value="1"/>
</dbReference>
<evidence type="ECO:0000256" key="6">
    <source>
        <dbReference type="ARBA" id="ARBA00023237"/>
    </source>
</evidence>
<comment type="caution">
    <text evidence="10">The sequence shown here is derived from an EMBL/GenBank/DDBJ whole genome shotgun (WGS) entry which is preliminary data.</text>
</comment>